<dbReference type="Proteomes" id="UP000306416">
    <property type="component" value="Unassembled WGS sequence"/>
</dbReference>
<dbReference type="AlphaFoldDB" id="A0A4S1CKB8"/>
<dbReference type="InterPro" id="IPR007460">
    <property type="entry name" value="BrnT_toxin"/>
</dbReference>
<name>A0A4S1CKB8_9BACT</name>
<dbReference type="EMBL" id="SRSC01000001">
    <property type="protein sequence ID" value="TGU74145.1"/>
    <property type="molecule type" value="Genomic_DNA"/>
</dbReference>
<dbReference type="InterPro" id="IPR038573">
    <property type="entry name" value="BrnT_sf"/>
</dbReference>
<accession>A0A4S1CKB8</accession>
<dbReference type="Pfam" id="PF04365">
    <property type="entry name" value="BrnT_toxin"/>
    <property type="match status" value="1"/>
</dbReference>
<evidence type="ECO:0000313" key="1">
    <source>
        <dbReference type="EMBL" id="TGU74145.1"/>
    </source>
</evidence>
<protein>
    <submittedName>
        <fullName evidence="1">BrnT family toxin</fullName>
    </submittedName>
</protein>
<dbReference type="RefSeq" id="WP_135868483.1">
    <property type="nucleotide sequence ID" value="NZ_SRSC01000001.1"/>
</dbReference>
<proteinExistence type="predicted"/>
<reference evidence="1 2" key="1">
    <citation type="submission" date="2019-04" db="EMBL/GenBank/DDBJ databases">
        <title>Geobacter oryzae sp. nov., ferric-reducing bacteria isolated from paddy soil.</title>
        <authorList>
            <person name="Xu Z."/>
            <person name="Masuda Y."/>
            <person name="Itoh H."/>
            <person name="Senoo K."/>
        </authorList>
    </citation>
    <scope>NUCLEOTIDE SEQUENCE [LARGE SCALE GENOMIC DNA]</scope>
    <source>
        <strain evidence="1 2">Red111</strain>
    </source>
</reference>
<comment type="caution">
    <text evidence="1">The sequence shown here is derived from an EMBL/GenBank/DDBJ whole genome shotgun (WGS) entry which is preliminary data.</text>
</comment>
<organism evidence="1 2">
    <name type="scientific">Geomonas terrae</name>
    <dbReference type="NCBI Taxonomy" id="2562681"/>
    <lineage>
        <taxon>Bacteria</taxon>
        <taxon>Pseudomonadati</taxon>
        <taxon>Thermodesulfobacteriota</taxon>
        <taxon>Desulfuromonadia</taxon>
        <taxon>Geobacterales</taxon>
        <taxon>Geobacteraceae</taxon>
        <taxon>Geomonas</taxon>
    </lineage>
</organism>
<evidence type="ECO:0000313" key="2">
    <source>
        <dbReference type="Proteomes" id="UP000306416"/>
    </source>
</evidence>
<gene>
    <name evidence="1" type="ORF">E4633_01365</name>
</gene>
<dbReference type="Gene3D" id="3.10.450.530">
    <property type="entry name" value="Ribonuclease toxin, BrnT, of type II toxin-antitoxin system"/>
    <property type="match status" value="1"/>
</dbReference>
<sequence>MNLEWDDAKNESNIRKHGFDFADARSVIFGSLPFYARLDIRVDYGEDRWQGIGMLDGTVVVVIIFTEPRTNVVRIISMRKGTKEERKLYEKRIKN</sequence>
<keyword evidence="2" id="KW-1185">Reference proteome</keyword>